<proteinExistence type="predicted"/>
<name>A0ABP0UYJ3_9BRYO</name>
<reference evidence="2" key="1">
    <citation type="submission" date="2024-02" db="EMBL/GenBank/DDBJ databases">
        <authorList>
            <consortium name="ELIXIR-Norway"/>
            <consortium name="Elixir Norway"/>
        </authorList>
    </citation>
    <scope>NUCLEOTIDE SEQUENCE</scope>
</reference>
<dbReference type="Proteomes" id="UP001497512">
    <property type="component" value="Chromosome 8"/>
</dbReference>
<organism evidence="2 3">
    <name type="scientific">Sphagnum troendelagicum</name>
    <dbReference type="NCBI Taxonomy" id="128251"/>
    <lineage>
        <taxon>Eukaryota</taxon>
        <taxon>Viridiplantae</taxon>
        <taxon>Streptophyta</taxon>
        <taxon>Embryophyta</taxon>
        <taxon>Bryophyta</taxon>
        <taxon>Sphagnophytina</taxon>
        <taxon>Sphagnopsida</taxon>
        <taxon>Sphagnales</taxon>
        <taxon>Sphagnaceae</taxon>
        <taxon>Sphagnum</taxon>
    </lineage>
</organism>
<protein>
    <submittedName>
        <fullName evidence="2">Uncharacterized protein</fullName>
    </submittedName>
</protein>
<gene>
    <name evidence="2" type="ORF">CSSPTR1EN2_LOCUS21622</name>
</gene>
<sequence length="136" mass="15230">MMNSNAATSMKKEKEMNENSPPRWRNFAAEKFRRNCGFRLCLRALGNLQSGQGARRREIHNAHVCAGGRVGGHVTDEQRNEAKAARGVFAAMARRNREGGRAGTSPMSNATRRRQRAVCSQRWRGGPEEGRGEPRH</sequence>
<evidence type="ECO:0000256" key="1">
    <source>
        <dbReference type="SAM" id="MobiDB-lite"/>
    </source>
</evidence>
<feature type="compositionally biased region" description="Basic and acidic residues" evidence="1">
    <location>
        <begin position="125"/>
        <end position="136"/>
    </location>
</feature>
<dbReference type="EMBL" id="OZ019900">
    <property type="protein sequence ID" value="CAK9233709.1"/>
    <property type="molecule type" value="Genomic_DNA"/>
</dbReference>
<evidence type="ECO:0000313" key="3">
    <source>
        <dbReference type="Proteomes" id="UP001497512"/>
    </source>
</evidence>
<accession>A0ABP0UYJ3</accession>
<feature type="region of interest" description="Disordered" evidence="1">
    <location>
        <begin position="92"/>
        <end position="136"/>
    </location>
</feature>
<feature type="region of interest" description="Disordered" evidence="1">
    <location>
        <begin position="1"/>
        <end position="22"/>
    </location>
</feature>
<evidence type="ECO:0000313" key="2">
    <source>
        <dbReference type="EMBL" id="CAK9233709.1"/>
    </source>
</evidence>
<keyword evidence="3" id="KW-1185">Reference proteome</keyword>